<protein>
    <recommendedName>
        <fullName evidence="5">Magnesium and cobalt efflux protein CorC</fullName>
    </recommendedName>
</protein>
<dbReference type="InterPro" id="IPR036318">
    <property type="entry name" value="FAD-bd_PCMH-like_sf"/>
</dbReference>
<dbReference type="SUPFAM" id="SSF54631">
    <property type="entry name" value="CBS-domain pair"/>
    <property type="match status" value="1"/>
</dbReference>
<dbReference type="InterPro" id="IPR000644">
    <property type="entry name" value="CBS_dom"/>
</dbReference>
<dbReference type="InterPro" id="IPR016169">
    <property type="entry name" value="FAD-bd_PCMH_sub2"/>
</dbReference>
<dbReference type="SMART" id="SM01091">
    <property type="entry name" value="CorC_HlyC"/>
    <property type="match status" value="1"/>
</dbReference>
<evidence type="ECO:0000313" key="9">
    <source>
        <dbReference type="Proteomes" id="UP000252147"/>
    </source>
</evidence>
<dbReference type="CDD" id="cd04590">
    <property type="entry name" value="CBS_pair_CorC_HlyC_assoc"/>
    <property type="match status" value="1"/>
</dbReference>
<dbReference type="SUPFAM" id="SSF56176">
    <property type="entry name" value="FAD-binding/transporter-associated domain-like"/>
    <property type="match status" value="1"/>
</dbReference>
<evidence type="ECO:0000256" key="1">
    <source>
        <dbReference type="ARBA" id="ARBA00006337"/>
    </source>
</evidence>
<dbReference type="FunFam" id="3.10.580.10:FF:000002">
    <property type="entry name" value="Magnesium/cobalt efflux protein CorC"/>
    <property type="match status" value="1"/>
</dbReference>
<dbReference type="GO" id="GO:0005886">
    <property type="term" value="C:plasma membrane"/>
    <property type="evidence" value="ECO:0007669"/>
    <property type="project" value="TreeGrafter"/>
</dbReference>
<organism evidence="8 9">
    <name type="scientific">SAR86 cluster bacterium</name>
    <dbReference type="NCBI Taxonomy" id="2030880"/>
    <lineage>
        <taxon>Bacteria</taxon>
        <taxon>Pseudomonadati</taxon>
        <taxon>Pseudomonadota</taxon>
        <taxon>Gammaproteobacteria</taxon>
        <taxon>SAR86 cluster</taxon>
    </lineage>
</organism>
<dbReference type="Pfam" id="PF03471">
    <property type="entry name" value="CorC_HlyC"/>
    <property type="match status" value="1"/>
</dbReference>
<keyword evidence="2" id="KW-0677">Repeat</keyword>
<dbReference type="AlphaFoldDB" id="A0A368BPH6"/>
<proteinExistence type="inferred from homology"/>
<dbReference type="InterPro" id="IPR005170">
    <property type="entry name" value="Transptr-assoc_dom"/>
</dbReference>
<dbReference type="PANTHER" id="PTHR22777:SF17">
    <property type="entry name" value="UPF0053 PROTEIN SLL0260"/>
    <property type="match status" value="1"/>
</dbReference>
<dbReference type="GO" id="GO:0050660">
    <property type="term" value="F:flavin adenine dinucleotide binding"/>
    <property type="evidence" value="ECO:0007669"/>
    <property type="project" value="InterPro"/>
</dbReference>
<dbReference type="Proteomes" id="UP000252147">
    <property type="component" value="Unassembled WGS sequence"/>
</dbReference>
<evidence type="ECO:0000256" key="3">
    <source>
        <dbReference type="ARBA" id="ARBA00023122"/>
    </source>
</evidence>
<evidence type="ECO:0000256" key="2">
    <source>
        <dbReference type="ARBA" id="ARBA00022737"/>
    </source>
</evidence>
<feature type="domain" description="CBS" evidence="7">
    <location>
        <begin position="119"/>
        <end position="176"/>
    </location>
</feature>
<dbReference type="InterPro" id="IPR046342">
    <property type="entry name" value="CBS_dom_sf"/>
</dbReference>
<dbReference type="Gene3D" id="3.30.465.10">
    <property type="match status" value="1"/>
</dbReference>
<accession>A0A368BPH6</accession>
<sequence length="263" mass="30058">MSEDSSQSLFSKLKNLVNLNSEPKLDSDQPNDEQIQELIENVLKIKGTVVKEIMIPEINISSLNETQNLQEIISVINETRHSRYPVYDENNAKVIGILHVKDLIEIIGSSNDVFNINELIREVKIVPETKYVTSMLEDFKKDRAHLAMVIDEYGMLVGLITIEDILEEIVGEIEDEFYEEKNDEIIKINENEFIVSATIEKEKFEEFFNVFLDCPEAESLGGFMLKEIGFMPKIGECLTLEGLDLVVTSADQRKIKKITVRVN</sequence>
<comment type="similarity">
    <text evidence="1">Belongs to the UPF0053 family.</text>
</comment>
<dbReference type="Gene3D" id="3.10.580.10">
    <property type="entry name" value="CBS-domain"/>
    <property type="match status" value="1"/>
</dbReference>
<evidence type="ECO:0000313" key="8">
    <source>
        <dbReference type="EMBL" id="RCL39203.1"/>
    </source>
</evidence>
<feature type="domain" description="CBS" evidence="7">
    <location>
        <begin position="54"/>
        <end position="113"/>
    </location>
</feature>
<evidence type="ECO:0000256" key="6">
    <source>
        <dbReference type="PROSITE-ProRule" id="PRU00703"/>
    </source>
</evidence>
<reference evidence="8 9" key="1">
    <citation type="journal article" date="2018" name="Microbiome">
        <title>Fine metagenomic profile of the Mediterranean stratified and mixed water columns revealed by assembly and recruitment.</title>
        <authorList>
            <person name="Haro-Moreno J.M."/>
            <person name="Lopez-Perez M."/>
            <person name="De La Torre J.R."/>
            <person name="Picazo A."/>
            <person name="Camacho A."/>
            <person name="Rodriguez-Valera F."/>
        </authorList>
    </citation>
    <scope>NUCLEOTIDE SEQUENCE [LARGE SCALE GENOMIC DNA]</scope>
    <source>
        <strain evidence="8">MED-G83</strain>
    </source>
</reference>
<name>A0A368BPH6_9GAMM</name>
<evidence type="ECO:0000256" key="4">
    <source>
        <dbReference type="ARBA" id="ARBA00037273"/>
    </source>
</evidence>
<dbReference type="Pfam" id="PF00571">
    <property type="entry name" value="CBS"/>
    <property type="match status" value="2"/>
</dbReference>
<keyword evidence="3 6" id="KW-0129">CBS domain</keyword>
<comment type="function">
    <text evidence="4">Plays a role in the transport of magnesium and cobalt ions.</text>
</comment>
<dbReference type="SMART" id="SM00116">
    <property type="entry name" value="CBS"/>
    <property type="match status" value="2"/>
</dbReference>
<dbReference type="InterPro" id="IPR044751">
    <property type="entry name" value="Ion_transp-like_CBS"/>
</dbReference>
<comment type="caution">
    <text evidence="8">The sequence shown here is derived from an EMBL/GenBank/DDBJ whole genome shotgun (WGS) entry which is preliminary data.</text>
</comment>
<evidence type="ECO:0000259" key="7">
    <source>
        <dbReference type="PROSITE" id="PS51371"/>
    </source>
</evidence>
<gene>
    <name evidence="8" type="ORF">DBW97_00310</name>
</gene>
<dbReference type="PROSITE" id="PS51371">
    <property type="entry name" value="CBS"/>
    <property type="match status" value="2"/>
</dbReference>
<evidence type="ECO:0000256" key="5">
    <source>
        <dbReference type="ARBA" id="ARBA00040729"/>
    </source>
</evidence>
<dbReference type="EMBL" id="QOPD01000001">
    <property type="protein sequence ID" value="RCL39203.1"/>
    <property type="molecule type" value="Genomic_DNA"/>
</dbReference>
<dbReference type="PANTHER" id="PTHR22777">
    <property type="entry name" value="HEMOLYSIN-RELATED"/>
    <property type="match status" value="1"/>
</dbReference>